<keyword evidence="17" id="KW-0282">Flagellum</keyword>
<keyword evidence="10" id="KW-0472">Membrane</keyword>
<evidence type="ECO:0000256" key="6">
    <source>
        <dbReference type="ARBA" id="ARBA00022741"/>
    </source>
</evidence>
<gene>
    <name evidence="17" type="primary">flhF</name>
    <name evidence="17" type="ORF">GCM10023144_48040</name>
</gene>
<evidence type="ECO:0000256" key="4">
    <source>
        <dbReference type="ARBA" id="ARBA00022448"/>
    </source>
</evidence>
<dbReference type="SUPFAM" id="SSF52540">
    <property type="entry name" value="P-loop containing nucleoside triphosphate hydrolases"/>
    <property type="match status" value="1"/>
</dbReference>
<evidence type="ECO:0000256" key="3">
    <source>
        <dbReference type="ARBA" id="ARBA00014919"/>
    </source>
</evidence>
<comment type="function">
    <text evidence="12">Necessary for flagellar biosynthesis. May be involved in translocation of the flagellum.</text>
</comment>
<keyword evidence="8" id="KW-0653">Protein transport</keyword>
<evidence type="ECO:0000256" key="2">
    <source>
        <dbReference type="ARBA" id="ARBA00008531"/>
    </source>
</evidence>
<organism evidence="17 18">
    <name type="scientific">Pigmentiphaga soli</name>
    <dbReference type="NCBI Taxonomy" id="1007095"/>
    <lineage>
        <taxon>Bacteria</taxon>
        <taxon>Pseudomonadati</taxon>
        <taxon>Pseudomonadota</taxon>
        <taxon>Betaproteobacteria</taxon>
        <taxon>Burkholderiales</taxon>
        <taxon>Alcaligenaceae</taxon>
        <taxon>Pigmentiphaga</taxon>
    </lineage>
</organism>
<evidence type="ECO:0000313" key="18">
    <source>
        <dbReference type="Proteomes" id="UP001501671"/>
    </source>
</evidence>
<evidence type="ECO:0000313" key="17">
    <source>
        <dbReference type="EMBL" id="GAA4344363.1"/>
    </source>
</evidence>
<evidence type="ECO:0000256" key="8">
    <source>
        <dbReference type="ARBA" id="ARBA00022927"/>
    </source>
</evidence>
<evidence type="ECO:0000256" key="14">
    <source>
        <dbReference type="SAM" id="MobiDB-lite"/>
    </source>
</evidence>
<keyword evidence="5" id="KW-1003">Cell membrane</keyword>
<keyword evidence="17" id="KW-0966">Cell projection</keyword>
<keyword evidence="6" id="KW-0547">Nucleotide-binding</keyword>
<dbReference type="InterPro" id="IPR047040">
    <property type="entry name" value="FlhF__GTPase_dom"/>
</dbReference>
<dbReference type="EMBL" id="BAABFO010000048">
    <property type="protein sequence ID" value="GAA4344363.1"/>
    <property type="molecule type" value="Genomic_DNA"/>
</dbReference>
<keyword evidence="11" id="KW-1006">Bacterial flagellum protein export</keyword>
<dbReference type="CDD" id="cd17873">
    <property type="entry name" value="FlhF"/>
    <property type="match status" value="1"/>
</dbReference>
<evidence type="ECO:0000256" key="10">
    <source>
        <dbReference type="ARBA" id="ARBA00023136"/>
    </source>
</evidence>
<evidence type="ECO:0000256" key="11">
    <source>
        <dbReference type="ARBA" id="ARBA00023225"/>
    </source>
</evidence>
<evidence type="ECO:0000259" key="15">
    <source>
        <dbReference type="SMART" id="SM00382"/>
    </source>
</evidence>
<keyword evidence="7" id="KW-1005">Bacterial flagellum biogenesis</keyword>
<dbReference type="PANTHER" id="PTHR43134">
    <property type="entry name" value="SIGNAL RECOGNITION PARTICLE RECEPTOR SUBUNIT ALPHA"/>
    <property type="match status" value="1"/>
</dbReference>
<dbReference type="InterPro" id="IPR000897">
    <property type="entry name" value="SRP54_GTPase_dom"/>
</dbReference>
<dbReference type="Gene3D" id="3.40.50.300">
    <property type="entry name" value="P-loop containing nucleotide triphosphate hydrolases"/>
    <property type="match status" value="1"/>
</dbReference>
<dbReference type="InterPro" id="IPR003593">
    <property type="entry name" value="AAA+_ATPase"/>
</dbReference>
<protein>
    <recommendedName>
        <fullName evidence="3 13">Flagellar biosynthesis protein FlhF</fullName>
    </recommendedName>
</protein>
<dbReference type="SMART" id="SM00962">
    <property type="entry name" value="SRP54"/>
    <property type="match status" value="1"/>
</dbReference>
<evidence type="ECO:0000259" key="16">
    <source>
        <dbReference type="SMART" id="SM00962"/>
    </source>
</evidence>
<evidence type="ECO:0000256" key="5">
    <source>
        <dbReference type="ARBA" id="ARBA00022475"/>
    </source>
</evidence>
<sequence>MAFRKFVAASTRDCLRMMREALGGDAMIVSTRRTAGGVEVVGVRAQDLPDAAALRTASAVERAAGAGRAEAAAQAPRPAANLWDGIEDDAVRLSPAAKVMAERDRPQPGPASAARLPLANWPRVPENHIAHLVRSRREYASVAHELAVNSGGSKPVVNLAAAQSESERRLRQTLGADEAAEEASPTGRAPVLDSEERAELANQVSEPIVTEMRSMRSWLKHQIEIMAWRDATQRDSRRRVSWRVLVDAGFTPALARTIASRLPEGHGEEHAQQWLTEVLVRNLHTVGAENGIIERGGRYAIIGPTGVGKTTTAAKIAAHCVVKYGAASLGLITTDQNRIGAVDQLRIFGQILGVQVYTARGEEDLDTILAGMADRRLVLIDTAGLGQRDEQIAEHQRMLAGAGVERLLVLPAGSHAEQAEDIVQAYGADGLAGLVVSKLDEAVRLGGALDAAIRYRLPLFYVTNGQRVPEDIHAANARLLAYRALRVRNASVFALDPEELDWAHMPSSMPPPVATQAQPAHAGNA</sequence>
<keyword evidence="17" id="KW-0969">Cilium</keyword>
<name>A0ABP8HTY6_9BURK</name>
<feature type="domain" description="SRP54-type proteins GTP-binding" evidence="16">
    <location>
        <begin position="296"/>
        <end position="486"/>
    </location>
</feature>
<dbReference type="Proteomes" id="UP001501671">
    <property type="component" value="Unassembled WGS sequence"/>
</dbReference>
<feature type="domain" description="AAA+ ATPase" evidence="15">
    <location>
        <begin position="295"/>
        <end position="491"/>
    </location>
</feature>
<dbReference type="SMART" id="SM00382">
    <property type="entry name" value="AAA"/>
    <property type="match status" value="1"/>
</dbReference>
<comment type="subcellular location">
    <subcellularLocation>
        <location evidence="1">Cell membrane</location>
        <topology evidence="1">Peripheral membrane protein</topology>
        <orientation evidence="1">Cytoplasmic side</orientation>
    </subcellularLocation>
</comment>
<comment type="similarity">
    <text evidence="2">Belongs to the GTP-binding SRP family.</text>
</comment>
<proteinExistence type="inferred from homology"/>
<evidence type="ECO:0000256" key="7">
    <source>
        <dbReference type="ARBA" id="ARBA00022795"/>
    </source>
</evidence>
<dbReference type="RefSeq" id="WP_345252497.1">
    <property type="nucleotide sequence ID" value="NZ_BAABFO010000048.1"/>
</dbReference>
<evidence type="ECO:0000256" key="9">
    <source>
        <dbReference type="ARBA" id="ARBA00023134"/>
    </source>
</evidence>
<evidence type="ECO:0000256" key="13">
    <source>
        <dbReference type="NCBIfam" id="TIGR03499"/>
    </source>
</evidence>
<evidence type="ECO:0000256" key="12">
    <source>
        <dbReference type="ARBA" id="ARBA00025337"/>
    </source>
</evidence>
<comment type="caution">
    <text evidence="17">The sequence shown here is derived from an EMBL/GenBank/DDBJ whole genome shotgun (WGS) entry which is preliminary data.</text>
</comment>
<reference evidence="18" key="1">
    <citation type="journal article" date="2019" name="Int. J. Syst. Evol. Microbiol.">
        <title>The Global Catalogue of Microorganisms (GCM) 10K type strain sequencing project: providing services to taxonomists for standard genome sequencing and annotation.</title>
        <authorList>
            <consortium name="The Broad Institute Genomics Platform"/>
            <consortium name="The Broad Institute Genome Sequencing Center for Infectious Disease"/>
            <person name="Wu L."/>
            <person name="Ma J."/>
        </authorList>
    </citation>
    <scope>NUCLEOTIDE SEQUENCE [LARGE SCALE GENOMIC DNA]</scope>
    <source>
        <strain evidence="18">JCM 17666</strain>
    </source>
</reference>
<dbReference type="InterPro" id="IPR020006">
    <property type="entry name" value="FlhF"/>
</dbReference>
<accession>A0ABP8HTY6</accession>
<dbReference type="Gene3D" id="1.20.120.1380">
    <property type="entry name" value="Flagellar FlhF biosynthesis protein, N domain"/>
    <property type="match status" value="1"/>
</dbReference>
<evidence type="ECO:0000256" key="1">
    <source>
        <dbReference type="ARBA" id="ARBA00004413"/>
    </source>
</evidence>
<feature type="region of interest" description="Disordered" evidence="14">
    <location>
        <begin position="161"/>
        <end position="200"/>
    </location>
</feature>
<dbReference type="Pfam" id="PF00448">
    <property type="entry name" value="SRP54"/>
    <property type="match status" value="1"/>
</dbReference>
<keyword evidence="9" id="KW-0342">GTP-binding</keyword>
<feature type="region of interest" description="Disordered" evidence="14">
    <location>
        <begin position="506"/>
        <end position="525"/>
    </location>
</feature>
<keyword evidence="4" id="KW-0813">Transport</keyword>
<dbReference type="NCBIfam" id="TIGR03499">
    <property type="entry name" value="FlhF"/>
    <property type="match status" value="1"/>
</dbReference>
<dbReference type="InterPro" id="IPR027417">
    <property type="entry name" value="P-loop_NTPase"/>
</dbReference>
<keyword evidence="18" id="KW-1185">Reference proteome</keyword>
<dbReference type="PANTHER" id="PTHR43134:SF3">
    <property type="entry name" value="FLAGELLAR BIOSYNTHESIS PROTEIN FLHF"/>
    <property type="match status" value="1"/>
</dbReference>